<dbReference type="CDD" id="cd01949">
    <property type="entry name" value="GGDEF"/>
    <property type="match status" value="1"/>
</dbReference>
<keyword evidence="9" id="KW-1185">Reference proteome</keyword>
<protein>
    <submittedName>
        <fullName evidence="8">Regulator of RpoS</fullName>
    </submittedName>
</protein>
<keyword evidence="3" id="KW-0238">DNA-binding</keyword>
<feature type="domain" description="Response regulatory" evidence="6">
    <location>
        <begin position="4"/>
        <end position="120"/>
    </location>
</feature>
<gene>
    <name evidence="8" type="primary">rssB_5</name>
    <name evidence="8" type="ORF">Hgul01_03668</name>
</gene>
<accession>A0ABP9X382</accession>
<dbReference type="InterPro" id="IPR039420">
    <property type="entry name" value="WalR-like"/>
</dbReference>
<evidence type="ECO:0000256" key="3">
    <source>
        <dbReference type="ARBA" id="ARBA00023125"/>
    </source>
</evidence>
<dbReference type="SUPFAM" id="SSF55073">
    <property type="entry name" value="Nucleotide cyclase"/>
    <property type="match status" value="1"/>
</dbReference>
<dbReference type="Pfam" id="PF00072">
    <property type="entry name" value="Response_reg"/>
    <property type="match status" value="1"/>
</dbReference>
<dbReference type="InterPro" id="IPR029787">
    <property type="entry name" value="Nucleotide_cyclase"/>
</dbReference>
<dbReference type="PANTHER" id="PTHR48111">
    <property type="entry name" value="REGULATOR OF RPOS"/>
    <property type="match status" value="1"/>
</dbReference>
<evidence type="ECO:0000256" key="4">
    <source>
        <dbReference type="ARBA" id="ARBA00023163"/>
    </source>
</evidence>
<dbReference type="SMART" id="SM00267">
    <property type="entry name" value="GGDEF"/>
    <property type="match status" value="1"/>
</dbReference>
<keyword evidence="4" id="KW-0804">Transcription</keyword>
<reference evidence="8 9" key="1">
    <citation type="submission" date="2024-02" db="EMBL/GenBank/DDBJ databases">
        <title>Herpetosiphon gulosus NBRC 112829.</title>
        <authorList>
            <person name="Ichikawa N."/>
            <person name="Katano-Makiyama Y."/>
            <person name="Hidaka K."/>
        </authorList>
    </citation>
    <scope>NUCLEOTIDE SEQUENCE [LARGE SCALE GENOMIC DNA]</scope>
    <source>
        <strain evidence="8 9">NBRC 112829</strain>
    </source>
</reference>
<dbReference type="PANTHER" id="PTHR48111:SF4">
    <property type="entry name" value="DNA-BINDING DUAL TRANSCRIPTIONAL REGULATOR OMPR"/>
    <property type="match status" value="1"/>
</dbReference>
<keyword evidence="2" id="KW-0805">Transcription regulation</keyword>
<comment type="caution">
    <text evidence="8">The sequence shown here is derived from an EMBL/GenBank/DDBJ whole genome shotgun (WGS) entry which is preliminary data.</text>
</comment>
<dbReference type="SMART" id="SM00448">
    <property type="entry name" value="REC"/>
    <property type="match status" value="1"/>
</dbReference>
<evidence type="ECO:0000256" key="5">
    <source>
        <dbReference type="PROSITE-ProRule" id="PRU00169"/>
    </source>
</evidence>
<dbReference type="CDD" id="cd17574">
    <property type="entry name" value="REC_OmpR"/>
    <property type="match status" value="1"/>
</dbReference>
<evidence type="ECO:0000259" key="6">
    <source>
        <dbReference type="PROSITE" id="PS50110"/>
    </source>
</evidence>
<dbReference type="Gene3D" id="3.40.50.2300">
    <property type="match status" value="1"/>
</dbReference>
<dbReference type="InterPro" id="IPR011006">
    <property type="entry name" value="CheY-like_superfamily"/>
</dbReference>
<name>A0ABP9X382_9CHLR</name>
<dbReference type="PROSITE" id="PS50110">
    <property type="entry name" value="RESPONSE_REGULATORY"/>
    <property type="match status" value="1"/>
</dbReference>
<evidence type="ECO:0000313" key="9">
    <source>
        <dbReference type="Proteomes" id="UP001428290"/>
    </source>
</evidence>
<dbReference type="NCBIfam" id="TIGR00254">
    <property type="entry name" value="GGDEF"/>
    <property type="match status" value="1"/>
</dbReference>
<dbReference type="SUPFAM" id="SSF52172">
    <property type="entry name" value="CheY-like"/>
    <property type="match status" value="1"/>
</dbReference>
<dbReference type="PROSITE" id="PS50887">
    <property type="entry name" value="GGDEF"/>
    <property type="match status" value="1"/>
</dbReference>
<proteinExistence type="predicted"/>
<dbReference type="InterPro" id="IPR001789">
    <property type="entry name" value="Sig_transdc_resp-reg_receiver"/>
</dbReference>
<dbReference type="InterPro" id="IPR000160">
    <property type="entry name" value="GGDEF_dom"/>
</dbReference>
<dbReference type="Gene3D" id="6.10.250.690">
    <property type="match status" value="1"/>
</dbReference>
<organism evidence="8 9">
    <name type="scientific">Herpetosiphon gulosus</name>
    <dbReference type="NCBI Taxonomy" id="1973496"/>
    <lineage>
        <taxon>Bacteria</taxon>
        <taxon>Bacillati</taxon>
        <taxon>Chloroflexota</taxon>
        <taxon>Chloroflexia</taxon>
        <taxon>Herpetosiphonales</taxon>
        <taxon>Herpetosiphonaceae</taxon>
        <taxon>Herpetosiphon</taxon>
    </lineage>
</organism>
<dbReference type="Gene3D" id="3.30.70.270">
    <property type="match status" value="1"/>
</dbReference>
<evidence type="ECO:0000313" key="8">
    <source>
        <dbReference type="EMBL" id="GAA5529854.1"/>
    </source>
</evidence>
<evidence type="ECO:0000259" key="7">
    <source>
        <dbReference type="PROSITE" id="PS50887"/>
    </source>
</evidence>
<dbReference type="RefSeq" id="WP_345723448.1">
    <property type="nucleotide sequence ID" value="NZ_BAABRU010000013.1"/>
</dbReference>
<dbReference type="Proteomes" id="UP001428290">
    <property type="component" value="Unassembled WGS sequence"/>
</dbReference>
<dbReference type="EMBL" id="BAABRU010000013">
    <property type="protein sequence ID" value="GAA5529854.1"/>
    <property type="molecule type" value="Genomic_DNA"/>
</dbReference>
<keyword evidence="1 5" id="KW-0597">Phosphoprotein</keyword>
<evidence type="ECO:0000256" key="1">
    <source>
        <dbReference type="ARBA" id="ARBA00022553"/>
    </source>
</evidence>
<feature type="domain" description="GGDEF" evidence="7">
    <location>
        <begin position="153"/>
        <end position="294"/>
    </location>
</feature>
<evidence type="ECO:0000256" key="2">
    <source>
        <dbReference type="ARBA" id="ARBA00023015"/>
    </source>
</evidence>
<sequence>MPERILVADDNEALSQLLELILVEHGYEVTLANDGGDLLAKAQLQIPDLMIVDILMPRIDGYEAIRQLRNDTRLAHIPIIVLTARTAIEDVVTGFELGADDYIVKPFQMPELLARVRAQLLRATRRPVLNPLTGLPGNILIEEEVNHRLRQQQAFALLYLDLDNFKAYNDSYGFARGDLVIKLLATILTEIKAEYNDEGLFIGHIGGDDFALIMASEHVNALCEDLIRRFDQRILTLYDPNSSNKPVPIQTLSVGVVLHREDIQQTYHDLSRTAAEMKRVAKQQTGSVYVVDRRSQKQTIEQDRRKRGPTIGVIAQDFGLVDLLSDLLQQQSLFVIEADSEIMPDALVLGYRDVVPHVPERWQSLPQIMLKLNQSSYEQGFAQLQIQTGLKPTIPIHEYLSLALHLVRLEAR</sequence>
<dbReference type="Pfam" id="PF00990">
    <property type="entry name" value="GGDEF"/>
    <property type="match status" value="1"/>
</dbReference>
<dbReference type="InterPro" id="IPR043128">
    <property type="entry name" value="Rev_trsase/Diguanyl_cyclase"/>
</dbReference>
<feature type="modified residue" description="4-aspartylphosphate" evidence="5">
    <location>
        <position position="53"/>
    </location>
</feature>